<organism evidence="2">
    <name type="scientific">uncultured haloarchaeon</name>
    <dbReference type="NCBI Taxonomy" id="160804"/>
    <lineage>
        <taxon>Archaea</taxon>
        <taxon>Methanobacteriati</taxon>
        <taxon>Methanobacteriota</taxon>
        <taxon>Stenosarchaea group</taxon>
        <taxon>Halobacteria</taxon>
        <taxon>Halobacteriales</taxon>
        <taxon>Halobacteriaceae</taxon>
        <taxon>environmental samples</taxon>
    </lineage>
</organism>
<reference evidence="2" key="1">
    <citation type="journal article" date="2007" name="ISME J.">
        <title>Genomic plasticity in prokaryotes: the case of the square haloarchaeon.</title>
        <authorList>
            <person name="Cuadros-Orellana S."/>
            <person name="Martin-Cuadrado A.B."/>
            <person name="Legault B."/>
            <person name="D'Auria G."/>
            <person name="Zhaxybayeva O."/>
            <person name="Papke R.T."/>
            <person name="Rodriguez-Valera F."/>
        </authorList>
    </citation>
    <scope>NUCLEOTIDE SEQUENCE</scope>
</reference>
<feature type="transmembrane region" description="Helical" evidence="1">
    <location>
        <begin position="276"/>
        <end position="293"/>
    </location>
</feature>
<keyword evidence="1" id="KW-0472">Membrane</keyword>
<dbReference type="EMBL" id="EF583993">
    <property type="protein sequence ID" value="ABQ75979.1"/>
    <property type="molecule type" value="Genomic_DNA"/>
</dbReference>
<keyword evidence="1" id="KW-0812">Transmembrane</keyword>
<evidence type="ECO:0000256" key="1">
    <source>
        <dbReference type="SAM" id="Phobius"/>
    </source>
</evidence>
<proteinExistence type="predicted"/>
<protein>
    <recommendedName>
        <fullName evidence="3">RING-type E3 ubiquitin transferase</fullName>
    </recommendedName>
</protein>
<accession>A5YSM2</accession>
<evidence type="ECO:0008006" key="3">
    <source>
        <dbReference type="Google" id="ProtNLM"/>
    </source>
</evidence>
<feature type="transmembrane region" description="Helical" evidence="1">
    <location>
        <begin position="12"/>
        <end position="35"/>
    </location>
</feature>
<dbReference type="AlphaFoldDB" id="A5YSM2"/>
<name>A5YSM2_9EURY</name>
<sequence>MISNVKNQHTMIMISFHAPVVGTVLLIAAVLTGWYSRRLHRRQSIISKTPTTDLGQLSEAPIVEVQAEVIDGETFDSPIGNKECVLSVWEVDEYDDTGWETRVSGIDARPFMIDDGTGQTRVDIEDHVKAKSNSEWEINWGGLDIDRMLSVGVSIDDVYCVFDEFSVEHSVSSDCELPPQIAAFESADPDIPERSESTIKLGEMDLESKSKRRYFEETITPGQEIYLLCEATATGETTHPTGPDDIVLKPRQGEELTIISDQTQTDIIADFNQYRWGYAAAGIMALIGLISFIPS</sequence>
<keyword evidence="1" id="KW-1133">Transmembrane helix</keyword>
<evidence type="ECO:0000313" key="2">
    <source>
        <dbReference type="EMBL" id="ABQ75979.1"/>
    </source>
</evidence>